<feature type="domain" description="Very-long-chain aldehyde decarbonylase CER1-like C-terminal" evidence="7">
    <location>
        <begin position="450"/>
        <end position="612"/>
    </location>
</feature>
<dbReference type="Pfam" id="PF04116">
    <property type="entry name" value="FA_hydroxylase"/>
    <property type="match status" value="1"/>
</dbReference>
<accession>A0A2P2K3H8</accession>
<evidence type="ECO:0000256" key="5">
    <source>
        <dbReference type="ARBA" id="ARBA00023136"/>
    </source>
</evidence>
<name>A0A2P2K3H8_RHIMU</name>
<dbReference type="EMBL" id="GGEC01019797">
    <property type="protein sequence ID" value="MBX00281.1"/>
    <property type="molecule type" value="Transcribed_RNA"/>
</dbReference>
<feature type="domain" description="Fatty acid hydroxylase" evidence="6">
    <location>
        <begin position="131"/>
        <end position="270"/>
    </location>
</feature>
<organism evidence="8">
    <name type="scientific">Rhizophora mucronata</name>
    <name type="common">Asiatic mangrove</name>
    <dbReference type="NCBI Taxonomy" id="61149"/>
    <lineage>
        <taxon>Eukaryota</taxon>
        <taxon>Viridiplantae</taxon>
        <taxon>Streptophyta</taxon>
        <taxon>Embryophyta</taxon>
        <taxon>Tracheophyta</taxon>
        <taxon>Spermatophyta</taxon>
        <taxon>Magnoliopsida</taxon>
        <taxon>eudicotyledons</taxon>
        <taxon>Gunneridae</taxon>
        <taxon>Pentapetalae</taxon>
        <taxon>rosids</taxon>
        <taxon>fabids</taxon>
        <taxon>Malpighiales</taxon>
        <taxon>Rhizophoraceae</taxon>
        <taxon>Rhizophora</taxon>
    </lineage>
</organism>
<dbReference type="InterPro" id="IPR006694">
    <property type="entry name" value="Fatty_acid_hydroxylase"/>
</dbReference>
<evidence type="ECO:0000313" key="8">
    <source>
        <dbReference type="EMBL" id="MBX00281.1"/>
    </source>
</evidence>
<evidence type="ECO:0000259" key="7">
    <source>
        <dbReference type="Pfam" id="PF12076"/>
    </source>
</evidence>
<comment type="subcellular location">
    <subcellularLocation>
        <location evidence="1">Membrane</location>
        <topology evidence="1">Multi-pass membrane protein</topology>
    </subcellularLocation>
</comment>
<dbReference type="GO" id="GO:0016020">
    <property type="term" value="C:membrane"/>
    <property type="evidence" value="ECO:0007669"/>
    <property type="project" value="UniProtKB-SubCell"/>
</dbReference>
<dbReference type="PANTHER" id="PTHR11863">
    <property type="entry name" value="STEROL DESATURASE"/>
    <property type="match status" value="1"/>
</dbReference>
<evidence type="ECO:0000256" key="3">
    <source>
        <dbReference type="ARBA" id="ARBA00022692"/>
    </source>
</evidence>
<keyword evidence="5" id="KW-0472">Membrane</keyword>
<comment type="similarity">
    <text evidence="2">Belongs to the sterol desaturase family.</text>
</comment>
<evidence type="ECO:0000256" key="4">
    <source>
        <dbReference type="ARBA" id="ARBA00022989"/>
    </source>
</evidence>
<reference evidence="8" key="1">
    <citation type="submission" date="2018-02" db="EMBL/GenBank/DDBJ databases">
        <title>Rhizophora mucronata_Transcriptome.</title>
        <authorList>
            <person name="Meera S.P."/>
            <person name="Sreeshan A."/>
            <person name="Augustine A."/>
        </authorList>
    </citation>
    <scope>NUCLEOTIDE SEQUENCE</scope>
    <source>
        <tissue evidence="8">Leaf</tissue>
    </source>
</reference>
<protein>
    <submittedName>
        <fullName evidence="8">ECERIFERUM 1 family protein</fullName>
    </submittedName>
</protein>
<keyword evidence="3" id="KW-0812">Transmembrane</keyword>
<proteinExistence type="inferred from homology"/>
<dbReference type="AlphaFoldDB" id="A0A2P2K3H8"/>
<dbReference type="Pfam" id="PF12076">
    <property type="entry name" value="CER1-like_C"/>
    <property type="match status" value="1"/>
</dbReference>
<evidence type="ECO:0000259" key="6">
    <source>
        <dbReference type="Pfam" id="PF04116"/>
    </source>
</evidence>
<keyword evidence="4" id="KW-1133">Transmembrane helix</keyword>
<dbReference type="GO" id="GO:0005506">
    <property type="term" value="F:iron ion binding"/>
    <property type="evidence" value="ECO:0007669"/>
    <property type="project" value="InterPro"/>
</dbReference>
<sequence length="621" mass="72320">MASKPGILTDWPWKPLGSYKYVLLAPWVVHKTYKFVAEGDKDISTLLVFPFLIWRMVHNQIWISLSRYRTAQGKNRIVDKGIEFDQVDRERNWDDQILFNGILFYLVTTLMPEATHLPMWRTDGIVLTILIHVGPVEFMYYWLHRVLHHHYLYSRYHSHHHSSIVTEPITSVIHPFAEHIAYFLLFAIPMVTTLLTRTASVASLAGYLTYVDFMNNMGHCNFELIPNWLFSIFPPLKYLMYTPSFHSLHHTQFRTNYSLFMPFYDYVYGTTDKSTDSLYENSLERPEEFPDVVHLTHPTTPESIYHLRLGFAYLSSRPHISKWYLRLMWPVTFWTVMLTWIYGRTFVVERNRFNSLKLQTWAVPKYNIQYFFKWQNKSINRLIEEAILDAEAKRVKVLTLGLWNQGEELNRHGEIYVRRHLELKVRIVDGSSLAVAVVLNSIPKGTTQLLFIGSLTKVACALVFASCQKGIWVSIQHKDDYEKLKMSFGTNSHGNLILSKGYSAKVWMVGDGCTEEDQKKATKGTLFIPFSQFPPKKLRKDCYYHSTPAMIAPSSLENVDSCENWLPRRVMSAWRAAGIVHALEGLKEHECGYSMSNIDKIWQASLQHGFKPLMTPTQSNF</sequence>
<dbReference type="GO" id="GO:0008610">
    <property type="term" value="P:lipid biosynthetic process"/>
    <property type="evidence" value="ECO:0007669"/>
    <property type="project" value="InterPro"/>
</dbReference>
<dbReference type="InterPro" id="IPR050307">
    <property type="entry name" value="Sterol_Desaturase_Related"/>
</dbReference>
<dbReference type="InterPro" id="IPR021940">
    <property type="entry name" value="CER1-like_C"/>
</dbReference>
<dbReference type="GO" id="GO:0016491">
    <property type="term" value="F:oxidoreductase activity"/>
    <property type="evidence" value="ECO:0007669"/>
    <property type="project" value="InterPro"/>
</dbReference>
<evidence type="ECO:0000256" key="1">
    <source>
        <dbReference type="ARBA" id="ARBA00004141"/>
    </source>
</evidence>
<evidence type="ECO:0000256" key="2">
    <source>
        <dbReference type="ARBA" id="ARBA00009324"/>
    </source>
</evidence>